<evidence type="ECO:0000256" key="3">
    <source>
        <dbReference type="ARBA" id="ARBA00022989"/>
    </source>
</evidence>
<evidence type="ECO:0000259" key="6">
    <source>
        <dbReference type="Pfam" id="PF04357"/>
    </source>
</evidence>
<proteinExistence type="predicted"/>
<evidence type="ECO:0000313" key="8">
    <source>
        <dbReference type="Proteomes" id="UP000198284"/>
    </source>
</evidence>
<reference evidence="7 8" key="1">
    <citation type="submission" date="2017-06" db="EMBL/GenBank/DDBJ databases">
        <authorList>
            <person name="Kim H.J."/>
            <person name="Triplett B.A."/>
        </authorList>
    </citation>
    <scope>NUCLEOTIDE SEQUENCE [LARGE SCALE GENOMIC DNA]</scope>
    <source>
        <strain evidence="7 8">U15</strain>
    </source>
</reference>
<dbReference type="Proteomes" id="UP000198284">
    <property type="component" value="Unassembled WGS sequence"/>
</dbReference>
<dbReference type="PANTHER" id="PTHR36985">
    <property type="entry name" value="TRANSLOCATION AND ASSEMBLY MODULE SUBUNIT TAMB"/>
    <property type="match status" value="1"/>
</dbReference>
<dbReference type="OrthoDB" id="5288149at2"/>
<sequence>MASEAQAPAPKPPSRRHGWRTIGLLLLGLLLAIAIAVAWMLGTEHGAGTALGLAQRLSNGAVRAEGVHGALTSPLRIDRITIDTQAQTLVLQDVRLDWFPRALLQRELHVQSLHAGRLDVTAKAEAPKEETKLPDAIGLPFDLKLDEARIDSGSMKPTEGEPLLFGPAVLGLTYTDRAYRLQLRQLALKGDAGGNAFGASLQGDLRLAAIKPYALQGAFNGNGTLALSEQDFAGNGRVTLGGSLEDTRIDADLAAAGAIVKGEATLHPFAESKLGAARLAASGIDLSRFKPDLPGSDIALRLESNAAGSGTLSLDNPAAGPYDRKRLPLSRLELAFTQQQDGFLFDRIDALMGAPAQPAGSLRGSGSYRQGKLALKLATEALDLKRLDSRMQTTRLAGNASLSSGKDGQEFALDLSEPLDRQRIGLSAHGVLAAKRLDLDRVRIQAGSGTLEARARADLEGKGSFAASGRLNRFRPRDLGRLAQLPEMLLNGEFSVEGERQPALLADANFSLKDSQLAGQPLRGQGRVRLQADSLRIDDLALLAGANRLQAKGALDAEGGKIDFNLDAPRLEQFGRDFAGSLRLDGQAAGSFRRPQVQARFGAGQLRLPGGVRIDSADGSGSASIDRANPLLLSAADVSVAARGLLQGANRLQQVDLQARFAPQPEAPLHIALAGRQASVGGVRLDSLNLQADGTTGNHQINAIVNEPGQVWRLAAHGGLSGLAAKPKPQPAWQGTIERFEADGRLVARSTGPAPLLLSADSARLENLALDGNTGRITIERFQRDAAGIATRGSIRQLRTGQILKLIGSPSILGSDLMLSGDWNIDLGKNPSGSASLRRDGGDVVVQGSVPVALGLRQLEAAANLEGGRIAVQLRAEGERLGRIAASGSSLMESGTPPHLAPNAPLSGKVELDLPSIGWAAALLSPTMLTEGRLQGRIDIGGTLDKPLLAGKLTGNGLHFLMADTGIDFRGGTLDADFDDSRLRLNSLRFAGPAGKGGPLVASGTVDFASGAPAARIDLRAERFALLDRSDRRLSISGSSQLGWSGGAGNITGAFTVDSGYFDIGNISMPKLSDDVVIVGRDQDKGKTGERRGLPAAIDVSVGIGSFIQLKGRGLDGQLAGDLRFASQPGEPLTARGILRIVKGTFSAYGRELAIERGLLRFSGPLDNPGLDILAMRRGQQVEAGVSVGGTVLSPRVTLVSEPTVPDAEKLSWLVLGRGLASAGQGDVGALQSAAGALLSQGAAAGVGSQLANAFGLDEVNIGRSADSATVQERIVTLGKQLSSRLFVSFRRGLETANTVLHLRYVLSPRLTLEGETGSRSALSLFYNFAFD</sequence>
<dbReference type="GO" id="GO:0009306">
    <property type="term" value="P:protein secretion"/>
    <property type="evidence" value="ECO:0007669"/>
    <property type="project" value="InterPro"/>
</dbReference>
<dbReference type="RefSeq" id="WP_143131226.1">
    <property type="nucleotide sequence ID" value="NZ_FZOT01000006.1"/>
</dbReference>
<keyword evidence="8" id="KW-1185">Reference proteome</keyword>
<feature type="transmembrane region" description="Helical" evidence="5">
    <location>
        <begin position="21"/>
        <end position="41"/>
    </location>
</feature>
<evidence type="ECO:0000313" key="7">
    <source>
        <dbReference type="EMBL" id="SNS78950.1"/>
    </source>
</evidence>
<name>A0A239HC67_9BURK</name>
<feature type="domain" description="Translocation and assembly module TamB C-terminal" evidence="6">
    <location>
        <begin position="995"/>
        <end position="1331"/>
    </location>
</feature>
<protein>
    <submittedName>
        <fullName evidence="7">Autotransporter secretion inner membrane protein TamB</fullName>
    </submittedName>
</protein>
<evidence type="ECO:0000256" key="5">
    <source>
        <dbReference type="SAM" id="Phobius"/>
    </source>
</evidence>
<evidence type="ECO:0000256" key="1">
    <source>
        <dbReference type="ARBA" id="ARBA00004167"/>
    </source>
</evidence>
<dbReference type="PANTHER" id="PTHR36985:SF1">
    <property type="entry name" value="TRANSLOCATION AND ASSEMBLY MODULE SUBUNIT TAMB"/>
    <property type="match status" value="1"/>
</dbReference>
<keyword evidence="2 5" id="KW-0812">Transmembrane</keyword>
<comment type="subcellular location">
    <subcellularLocation>
        <location evidence="1">Membrane</location>
        <topology evidence="1">Single-pass membrane protein</topology>
    </subcellularLocation>
</comment>
<evidence type="ECO:0000256" key="2">
    <source>
        <dbReference type="ARBA" id="ARBA00022692"/>
    </source>
</evidence>
<dbReference type="Pfam" id="PF04357">
    <property type="entry name" value="TamB"/>
    <property type="match status" value="1"/>
</dbReference>
<organism evidence="7 8">
    <name type="scientific">Noviherbaspirillum humi</name>
    <dbReference type="NCBI Taxonomy" id="1688639"/>
    <lineage>
        <taxon>Bacteria</taxon>
        <taxon>Pseudomonadati</taxon>
        <taxon>Pseudomonadota</taxon>
        <taxon>Betaproteobacteria</taxon>
        <taxon>Burkholderiales</taxon>
        <taxon>Oxalobacteraceae</taxon>
        <taxon>Noviherbaspirillum</taxon>
    </lineage>
</organism>
<dbReference type="EMBL" id="FZOT01000006">
    <property type="protein sequence ID" value="SNS78950.1"/>
    <property type="molecule type" value="Genomic_DNA"/>
</dbReference>
<gene>
    <name evidence="7" type="ORF">SAMN06265795_106187</name>
</gene>
<accession>A0A239HC67</accession>
<dbReference type="GO" id="GO:0005886">
    <property type="term" value="C:plasma membrane"/>
    <property type="evidence" value="ECO:0007669"/>
    <property type="project" value="InterPro"/>
</dbReference>
<keyword evidence="4 5" id="KW-0472">Membrane</keyword>
<keyword evidence="3 5" id="KW-1133">Transmembrane helix</keyword>
<dbReference type="InterPro" id="IPR007452">
    <property type="entry name" value="TamB_C"/>
</dbReference>
<evidence type="ECO:0000256" key="4">
    <source>
        <dbReference type="ARBA" id="ARBA00023136"/>
    </source>
</evidence>